<reference evidence="1 2" key="1">
    <citation type="submission" date="2015-01" db="EMBL/GenBank/DDBJ databases">
        <title>Evolution of Trichinella species and genotypes.</title>
        <authorList>
            <person name="Korhonen P.K."/>
            <person name="Edoardo P."/>
            <person name="Giuseppe L.R."/>
            <person name="Gasser R.B."/>
        </authorList>
    </citation>
    <scope>NUCLEOTIDE SEQUENCE [LARGE SCALE GENOMIC DNA]</scope>
    <source>
        <strain evidence="1">ISS120</strain>
    </source>
</reference>
<dbReference type="OrthoDB" id="5915825at2759"/>
<dbReference type="AlphaFoldDB" id="A0A0V1CH35"/>
<name>A0A0V1CH35_TRIBR</name>
<protein>
    <submittedName>
        <fullName evidence="1">Uncharacterized protein</fullName>
    </submittedName>
</protein>
<dbReference type="Proteomes" id="UP000054653">
    <property type="component" value="Unassembled WGS sequence"/>
</dbReference>
<keyword evidence="2" id="KW-1185">Reference proteome</keyword>
<comment type="caution">
    <text evidence="1">The sequence shown here is derived from an EMBL/GenBank/DDBJ whole genome shotgun (WGS) entry which is preliminary data.</text>
</comment>
<dbReference type="EMBL" id="JYDI01000201">
    <property type="protein sequence ID" value="KRY48623.1"/>
    <property type="molecule type" value="Genomic_DNA"/>
</dbReference>
<organism evidence="1 2">
    <name type="scientific">Trichinella britovi</name>
    <name type="common">Parasitic roundworm</name>
    <dbReference type="NCBI Taxonomy" id="45882"/>
    <lineage>
        <taxon>Eukaryota</taxon>
        <taxon>Metazoa</taxon>
        <taxon>Ecdysozoa</taxon>
        <taxon>Nematoda</taxon>
        <taxon>Enoplea</taxon>
        <taxon>Dorylaimia</taxon>
        <taxon>Trichinellida</taxon>
        <taxon>Trichinellidae</taxon>
        <taxon>Trichinella</taxon>
    </lineage>
</organism>
<dbReference type="OMA" id="FKVYSAC"/>
<accession>A0A0V1CH35</accession>
<proteinExistence type="predicted"/>
<sequence>MSERQRQEEKEIEDAKQGCFFKVYSACQRQINYKPIRSALASKLACGPTKRSIEHEAVQNNIISTDVVELAASDDENMIQTGANVPHSLASSSHPRVDGDEALKTVDPERVKRTLKSLQKVSNPKIMENEETVEMAVKLLVKPASENRPPTFEEMENVFRIIDNNVTLKMSDLKNFFERVVKEKILTQTEADEIVKRLLAKMATGANRRLLPLNDVRDFLTSLLTAKTSS</sequence>
<gene>
    <name evidence="1" type="ORF">T03_10067</name>
</gene>
<evidence type="ECO:0000313" key="1">
    <source>
        <dbReference type="EMBL" id="KRY48623.1"/>
    </source>
</evidence>
<evidence type="ECO:0000313" key="2">
    <source>
        <dbReference type="Proteomes" id="UP000054653"/>
    </source>
</evidence>